<evidence type="ECO:0000313" key="2">
    <source>
        <dbReference type="EMBL" id="KKM18926.1"/>
    </source>
</evidence>
<feature type="transmembrane region" description="Helical" evidence="1">
    <location>
        <begin position="49"/>
        <end position="72"/>
    </location>
</feature>
<sequence>MTTLNKKRQYKYGLLLSVIIGIISVFLLYSINYSRIKMALVSYEGGLQVILVVSLRIFILLVITFYLFNKWFKQEAQYLTDIPFLLGLFFMLLTFGKFIDLFTHLIYFTLNDDLNLLVVKLRFFLIIFEVAPLIYLGFELLFFRLEDKFTKLKDKKFMDTFRTRLILLIVGVESVVIILGPTFRIVAMMLPFILIPSLAGIVYIFYLAHRLNRLKVVKPKILTIGFLLYMISNIFRPLMQNILGETATYVIVVEIVDICIFLVIFLGLYKK</sequence>
<protein>
    <submittedName>
        <fullName evidence="2">Uncharacterized protein</fullName>
    </submittedName>
</protein>
<feature type="transmembrane region" description="Helical" evidence="1">
    <location>
        <begin position="221"/>
        <end position="243"/>
    </location>
</feature>
<keyword evidence="1" id="KW-0472">Membrane</keyword>
<dbReference type="AlphaFoldDB" id="A0A0F9HU57"/>
<comment type="caution">
    <text evidence="2">The sequence shown here is derived from an EMBL/GenBank/DDBJ whole genome shotgun (WGS) entry which is preliminary data.</text>
</comment>
<organism evidence="2">
    <name type="scientific">marine sediment metagenome</name>
    <dbReference type="NCBI Taxonomy" id="412755"/>
    <lineage>
        <taxon>unclassified sequences</taxon>
        <taxon>metagenomes</taxon>
        <taxon>ecological metagenomes</taxon>
    </lineage>
</organism>
<dbReference type="EMBL" id="LAZR01014107">
    <property type="protein sequence ID" value="KKM18926.1"/>
    <property type="molecule type" value="Genomic_DNA"/>
</dbReference>
<name>A0A0F9HU57_9ZZZZ</name>
<feature type="transmembrane region" description="Helical" evidence="1">
    <location>
        <begin position="164"/>
        <end position="183"/>
    </location>
</feature>
<evidence type="ECO:0000256" key="1">
    <source>
        <dbReference type="SAM" id="Phobius"/>
    </source>
</evidence>
<gene>
    <name evidence="2" type="ORF">LCGC14_1660770</name>
</gene>
<feature type="transmembrane region" description="Helical" evidence="1">
    <location>
        <begin position="84"/>
        <end position="109"/>
    </location>
</feature>
<proteinExistence type="predicted"/>
<reference evidence="2" key="1">
    <citation type="journal article" date="2015" name="Nature">
        <title>Complex archaea that bridge the gap between prokaryotes and eukaryotes.</title>
        <authorList>
            <person name="Spang A."/>
            <person name="Saw J.H."/>
            <person name="Jorgensen S.L."/>
            <person name="Zaremba-Niedzwiedzka K."/>
            <person name="Martijn J."/>
            <person name="Lind A.E."/>
            <person name="van Eijk R."/>
            <person name="Schleper C."/>
            <person name="Guy L."/>
            <person name="Ettema T.J."/>
        </authorList>
    </citation>
    <scope>NUCLEOTIDE SEQUENCE</scope>
</reference>
<keyword evidence="1" id="KW-1133">Transmembrane helix</keyword>
<feature type="transmembrane region" description="Helical" evidence="1">
    <location>
        <begin position="121"/>
        <end position="143"/>
    </location>
</feature>
<feature type="transmembrane region" description="Helical" evidence="1">
    <location>
        <begin position="12"/>
        <end position="29"/>
    </location>
</feature>
<accession>A0A0F9HU57</accession>
<feature type="transmembrane region" description="Helical" evidence="1">
    <location>
        <begin position="249"/>
        <end position="269"/>
    </location>
</feature>
<feature type="transmembrane region" description="Helical" evidence="1">
    <location>
        <begin position="189"/>
        <end position="209"/>
    </location>
</feature>
<keyword evidence="1" id="KW-0812">Transmembrane</keyword>